<dbReference type="EMBL" id="AP027081">
    <property type="protein sequence ID" value="BDU78829.1"/>
    <property type="molecule type" value="Genomic_DNA"/>
</dbReference>
<accession>A0AA48KDX7</accession>
<evidence type="ECO:0000313" key="4">
    <source>
        <dbReference type="Proteomes" id="UP001228113"/>
    </source>
</evidence>
<protein>
    <submittedName>
        <fullName evidence="3">Diaminopimelate epimerase</fullName>
    </submittedName>
</protein>
<dbReference type="Proteomes" id="UP001228113">
    <property type="component" value="Chromosome"/>
</dbReference>
<keyword evidence="4" id="KW-1185">Reference proteome</keyword>
<dbReference type="SUPFAM" id="SSF54506">
    <property type="entry name" value="Diaminopimelate epimerase-like"/>
    <property type="match status" value="2"/>
</dbReference>
<dbReference type="RefSeq" id="WP_243333565.1">
    <property type="nucleotide sequence ID" value="NZ_AP027081.1"/>
</dbReference>
<dbReference type="GO" id="GO:0009089">
    <property type="term" value="P:lysine biosynthetic process via diaminopimelate"/>
    <property type="evidence" value="ECO:0007669"/>
    <property type="project" value="InterPro"/>
</dbReference>
<name>A0AA48KDX7_9BACT</name>
<gene>
    <name evidence="3" type="primary">dapF</name>
    <name evidence="3" type="ORF">METESE_37870</name>
</gene>
<dbReference type="GO" id="GO:0005829">
    <property type="term" value="C:cytosol"/>
    <property type="evidence" value="ECO:0007669"/>
    <property type="project" value="TreeGrafter"/>
</dbReference>
<evidence type="ECO:0000256" key="2">
    <source>
        <dbReference type="ARBA" id="ARBA00023235"/>
    </source>
</evidence>
<dbReference type="PANTHER" id="PTHR31689">
    <property type="entry name" value="DIAMINOPIMELATE EPIMERASE, CHLOROPLASTIC"/>
    <property type="match status" value="1"/>
</dbReference>
<dbReference type="PANTHER" id="PTHR31689:SF0">
    <property type="entry name" value="DIAMINOPIMELATE EPIMERASE"/>
    <property type="match status" value="1"/>
</dbReference>
<dbReference type="Gene3D" id="3.10.310.10">
    <property type="entry name" value="Diaminopimelate Epimerase, Chain A, domain 1"/>
    <property type="match status" value="2"/>
</dbReference>
<organism evidence="3 4">
    <name type="scientific">Mesoterricola sediminis</name>
    <dbReference type="NCBI Taxonomy" id="2927980"/>
    <lineage>
        <taxon>Bacteria</taxon>
        <taxon>Pseudomonadati</taxon>
        <taxon>Acidobacteriota</taxon>
        <taxon>Holophagae</taxon>
        <taxon>Holophagales</taxon>
        <taxon>Holophagaceae</taxon>
        <taxon>Mesoterricola</taxon>
    </lineage>
</organism>
<comment type="similarity">
    <text evidence="1">Belongs to the diaminopimelate epimerase family.</text>
</comment>
<dbReference type="GO" id="GO:0008837">
    <property type="term" value="F:diaminopimelate epimerase activity"/>
    <property type="evidence" value="ECO:0007669"/>
    <property type="project" value="InterPro"/>
</dbReference>
<sequence>MLTLASASGNAFAYAWAPFDRASEWARILCPRLGLDGLFVLQPPAGDGGPWVLEHWDADGGATFCSNGTRAALAVEGAPGGDLVAARSNGEDVLLRRHGGEVGIRMPDGPGTGFRDLPPALAEAAGPGHAFGWIGNPQLVLERRGVAGLDLPALARPLRHHPALPGGTNVNAVEILAPGQARIRSFERGVEGETRCCGTGCAVAGAWLASRTGIPVWRLETLDDPVQVAVRLEGPHWRDLWLSGPVRVLGTHAPDPALLS</sequence>
<evidence type="ECO:0000313" key="3">
    <source>
        <dbReference type="EMBL" id="BDU78829.1"/>
    </source>
</evidence>
<dbReference type="Pfam" id="PF01678">
    <property type="entry name" value="DAP_epimerase"/>
    <property type="match status" value="1"/>
</dbReference>
<keyword evidence="2" id="KW-0413">Isomerase</keyword>
<reference evidence="3" key="1">
    <citation type="journal article" date="2023" name="Int. J. Syst. Evol. Microbiol.">
        <title>Mesoterricola silvestris gen. nov., sp. nov., Mesoterricola sediminis sp. nov., Geothrix oryzae sp. nov., Geothrix edaphica sp. nov., Geothrix rubra sp. nov., and Geothrix limicola sp. nov., six novel members of Acidobacteriota isolated from soils.</title>
        <authorList>
            <person name="Itoh H."/>
            <person name="Sugisawa Y."/>
            <person name="Mise K."/>
            <person name="Xu Z."/>
            <person name="Kuniyasu M."/>
            <person name="Ushijima N."/>
            <person name="Kawano K."/>
            <person name="Kobayashi E."/>
            <person name="Shiratori Y."/>
            <person name="Masuda Y."/>
            <person name="Senoo K."/>
        </authorList>
    </citation>
    <scope>NUCLEOTIDE SEQUENCE</scope>
    <source>
        <strain evidence="3">W786</strain>
    </source>
</reference>
<dbReference type="AlphaFoldDB" id="A0AA48KDX7"/>
<dbReference type="KEGG" id="msea:METESE_37870"/>
<proteinExistence type="inferred from homology"/>
<dbReference type="InterPro" id="IPR001653">
    <property type="entry name" value="DAP_epimerase_DapF"/>
</dbReference>
<evidence type="ECO:0000256" key="1">
    <source>
        <dbReference type="ARBA" id="ARBA00010219"/>
    </source>
</evidence>